<dbReference type="RefSeq" id="WP_284825236.1">
    <property type="nucleotide sequence ID" value="NZ_CP126969.1"/>
</dbReference>
<dbReference type="SUPFAM" id="SSF46955">
    <property type="entry name" value="Putative DNA-binding domain"/>
    <property type="match status" value="1"/>
</dbReference>
<keyword evidence="4" id="KW-1185">Reference proteome</keyword>
<dbReference type="PRINTS" id="PR00040">
    <property type="entry name" value="HTHMERR"/>
</dbReference>
<dbReference type="InterPro" id="IPR000551">
    <property type="entry name" value="MerR-type_HTH_dom"/>
</dbReference>
<name>A0ABY8VFN1_9CORY</name>
<dbReference type="PANTHER" id="PTHR30204">
    <property type="entry name" value="REDOX-CYCLING DRUG-SENSING TRANSCRIPTIONAL ACTIVATOR SOXR"/>
    <property type="match status" value="1"/>
</dbReference>
<dbReference type="Gene3D" id="1.10.1660.10">
    <property type="match status" value="1"/>
</dbReference>
<evidence type="ECO:0000313" key="3">
    <source>
        <dbReference type="EMBL" id="WIM67912.1"/>
    </source>
</evidence>
<dbReference type="PROSITE" id="PS50937">
    <property type="entry name" value="HTH_MERR_2"/>
    <property type="match status" value="1"/>
</dbReference>
<evidence type="ECO:0000313" key="4">
    <source>
        <dbReference type="Proteomes" id="UP001225598"/>
    </source>
</evidence>
<dbReference type="Proteomes" id="UP001225598">
    <property type="component" value="Chromosome"/>
</dbReference>
<dbReference type="EMBL" id="CP126969">
    <property type="protein sequence ID" value="WIM67912.1"/>
    <property type="molecule type" value="Genomic_DNA"/>
</dbReference>
<feature type="domain" description="HTH merR-type" evidence="2">
    <location>
        <begin position="1"/>
        <end position="70"/>
    </location>
</feature>
<reference evidence="3 4" key="1">
    <citation type="submission" date="2023-05" db="EMBL/GenBank/DDBJ databases">
        <title>Corynebacterium suedekumii sp. nov. and Corynebacterium breve sp. nov. isolated from raw cow's milk.</title>
        <authorList>
            <person name="Baer M.K."/>
            <person name="Mehl L."/>
            <person name="Hellmuth R."/>
            <person name="Marke G."/>
            <person name="Lipski A."/>
        </authorList>
    </citation>
    <scope>NUCLEOTIDE SEQUENCE [LARGE SCALE GENOMIC DNA]</scope>
    <source>
        <strain evidence="3 4">R4</strain>
    </source>
</reference>
<sequence length="212" mass="23090">MRIAELSKRSGIGVSTIKFYLREKLLPAGERTQTNQALYGDRHLVRLQLIRALSEVGRLTLAEIGQILAVLDRQETPVAALTQLRGITTPESKIPVQRDRAEAALNALVRRSGKNIDLSSPAFAAAVEALSDLAIIDGGEPTEEQLDAYFEAVGRVVDTDEAFGLQRVSDEMGDIATENAHFRILIGSMRRDQLLSALAVLEAQGRQQDAAS</sequence>
<dbReference type="SMART" id="SM00422">
    <property type="entry name" value="HTH_MERR"/>
    <property type="match status" value="1"/>
</dbReference>
<dbReference type="InterPro" id="IPR047057">
    <property type="entry name" value="MerR_fam"/>
</dbReference>
<evidence type="ECO:0000256" key="1">
    <source>
        <dbReference type="ARBA" id="ARBA00023125"/>
    </source>
</evidence>
<dbReference type="InterPro" id="IPR009061">
    <property type="entry name" value="DNA-bd_dom_put_sf"/>
</dbReference>
<keyword evidence="1" id="KW-0238">DNA-binding</keyword>
<dbReference type="PANTHER" id="PTHR30204:SF98">
    <property type="entry name" value="HTH-TYPE TRANSCRIPTIONAL REGULATOR ADHR"/>
    <property type="match status" value="1"/>
</dbReference>
<proteinExistence type="predicted"/>
<protein>
    <submittedName>
        <fullName evidence="3">MerR family transcriptional regulator</fullName>
    </submittedName>
</protein>
<evidence type="ECO:0000259" key="2">
    <source>
        <dbReference type="PROSITE" id="PS50937"/>
    </source>
</evidence>
<organism evidence="3 4">
    <name type="scientific">Corynebacterium breve</name>
    <dbReference type="NCBI Taxonomy" id="3049799"/>
    <lineage>
        <taxon>Bacteria</taxon>
        <taxon>Bacillati</taxon>
        <taxon>Actinomycetota</taxon>
        <taxon>Actinomycetes</taxon>
        <taxon>Mycobacteriales</taxon>
        <taxon>Corynebacteriaceae</taxon>
        <taxon>Corynebacterium</taxon>
    </lineage>
</organism>
<dbReference type="Pfam" id="PF13411">
    <property type="entry name" value="MerR_1"/>
    <property type="match status" value="1"/>
</dbReference>
<gene>
    <name evidence="3" type="ORF">QP027_00480</name>
</gene>
<accession>A0ABY8VFN1</accession>